<protein>
    <submittedName>
        <fullName evidence="2">Uncharacterized protein</fullName>
    </submittedName>
</protein>
<keyword evidence="1" id="KW-0175">Coiled coil</keyword>
<feature type="coiled-coil region" evidence="1">
    <location>
        <begin position="63"/>
        <end position="90"/>
    </location>
</feature>
<organism evidence="2 3">
    <name type="scientific">Elasticomyces elasticus</name>
    <dbReference type="NCBI Taxonomy" id="574655"/>
    <lineage>
        <taxon>Eukaryota</taxon>
        <taxon>Fungi</taxon>
        <taxon>Dikarya</taxon>
        <taxon>Ascomycota</taxon>
        <taxon>Pezizomycotina</taxon>
        <taxon>Dothideomycetes</taxon>
        <taxon>Dothideomycetidae</taxon>
        <taxon>Mycosphaerellales</taxon>
        <taxon>Teratosphaeriaceae</taxon>
        <taxon>Elasticomyces</taxon>
    </lineage>
</organism>
<proteinExistence type="predicted"/>
<evidence type="ECO:0000313" key="3">
    <source>
        <dbReference type="Proteomes" id="UP001310594"/>
    </source>
</evidence>
<accession>A0AAN7W735</accession>
<dbReference type="AlphaFoldDB" id="A0AAN7W735"/>
<name>A0AAN7W735_9PEZI</name>
<sequence length="106" mass="12369">MSIQHTCTCTPTPVRFQHENLSEDDKAYVLRDCLYNWDHEAIERARAAYGWFREIEFITEDDMDKSRFAMDLAKQAINDLENRLAAKARDLLAVADMQGKLQRTET</sequence>
<dbReference type="EMBL" id="JAVRQU010000006">
    <property type="protein sequence ID" value="KAK5701856.1"/>
    <property type="molecule type" value="Genomic_DNA"/>
</dbReference>
<dbReference type="Proteomes" id="UP001310594">
    <property type="component" value="Unassembled WGS sequence"/>
</dbReference>
<evidence type="ECO:0000313" key="2">
    <source>
        <dbReference type="EMBL" id="KAK5701856.1"/>
    </source>
</evidence>
<evidence type="ECO:0000256" key="1">
    <source>
        <dbReference type="SAM" id="Coils"/>
    </source>
</evidence>
<gene>
    <name evidence="2" type="ORF">LTR97_004674</name>
</gene>
<reference evidence="2" key="1">
    <citation type="submission" date="2023-08" db="EMBL/GenBank/DDBJ databases">
        <title>Black Yeasts Isolated from many extreme environments.</title>
        <authorList>
            <person name="Coleine C."/>
            <person name="Stajich J.E."/>
            <person name="Selbmann L."/>
        </authorList>
    </citation>
    <scope>NUCLEOTIDE SEQUENCE</scope>
    <source>
        <strain evidence="2">CCFEE 5810</strain>
    </source>
</reference>
<comment type="caution">
    <text evidence="2">The sequence shown here is derived from an EMBL/GenBank/DDBJ whole genome shotgun (WGS) entry which is preliminary data.</text>
</comment>